<dbReference type="Gene3D" id="3.30.1360.40">
    <property type="match status" value="1"/>
</dbReference>
<dbReference type="FunFam" id="3.30.1360.40:FF:000002">
    <property type="entry name" value="DNA gyrase subunit A"/>
    <property type="match status" value="1"/>
</dbReference>
<dbReference type="InterPro" id="IPR002205">
    <property type="entry name" value="Topo_IIA_dom_A"/>
</dbReference>
<dbReference type="HAMAP" id="MF_01897">
    <property type="entry name" value="GyrA"/>
    <property type="match status" value="1"/>
</dbReference>
<dbReference type="EMBL" id="BMIY01000001">
    <property type="protein sequence ID" value="GGG48832.1"/>
    <property type="molecule type" value="Genomic_DNA"/>
</dbReference>
<evidence type="ECO:0000256" key="6">
    <source>
        <dbReference type="ARBA" id="ARBA00023125"/>
    </source>
</evidence>
<dbReference type="Gene3D" id="2.120.10.90">
    <property type="entry name" value="DNA gyrase/topoisomerase IV, subunit A, C-terminal"/>
    <property type="match status" value="1"/>
</dbReference>
<keyword evidence="4 8" id="KW-0067">ATP-binding</keyword>
<evidence type="ECO:0000256" key="4">
    <source>
        <dbReference type="ARBA" id="ARBA00022840"/>
    </source>
</evidence>
<dbReference type="Pfam" id="PF03989">
    <property type="entry name" value="DNA_gyraseA_C"/>
    <property type="match status" value="6"/>
</dbReference>
<evidence type="ECO:0000256" key="3">
    <source>
        <dbReference type="ARBA" id="ARBA00022741"/>
    </source>
</evidence>
<gene>
    <name evidence="8 11" type="primary">gyrA</name>
    <name evidence="11" type="ORF">GCM10011403_02380</name>
</gene>
<comment type="subcellular location">
    <subcellularLocation>
        <location evidence="8">Cytoplasm</location>
    </subcellularLocation>
</comment>
<dbReference type="SUPFAM" id="SSF101904">
    <property type="entry name" value="GyrA/ParC C-terminal domain-like"/>
    <property type="match status" value="1"/>
</dbReference>
<evidence type="ECO:0000256" key="7">
    <source>
        <dbReference type="ARBA" id="ARBA00023235"/>
    </source>
</evidence>
<dbReference type="InterPro" id="IPR035516">
    <property type="entry name" value="Gyrase/topoIV_suA_C"/>
</dbReference>
<reference evidence="11" key="1">
    <citation type="journal article" date="2014" name="Int. J. Syst. Evol. Microbiol.">
        <title>Complete genome sequence of Corynebacterium casei LMG S-19264T (=DSM 44701T), isolated from a smear-ripened cheese.</title>
        <authorList>
            <consortium name="US DOE Joint Genome Institute (JGI-PGF)"/>
            <person name="Walter F."/>
            <person name="Albersmeier A."/>
            <person name="Kalinowski J."/>
            <person name="Ruckert C."/>
        </authorList>
    </citation>
    <scope>NUCLEOTIDE SEQUENCE</scope>
    <source>
        <strain evidence="11">CGMCC 1.15425</strain>
    </source>
</reference>
<proteinExistence type="inferred from homology"/>
<dbReference type="Gene3D" id="3.90.199.10">
    <property type="entry name" value="Topoisomerase II, domain 5"/>
    <property type="match status" value="1"/>
</dbReference>
<comment type="caution">
    <text evidence="8">Lacks conserved residue(s) required for the propagation of feature annotation.</text>
</comment>
<dbReference type="GO" id="GO:0005694">
    <property type="term" value="C:chromosome"/>
    <property type="evidence" value="ECO:0007669"/>
    <property type="project" value="InterPro"/>
</dbReference>
<dbReference type="PROSITE" id="PS52040">
    <property type="entry name" value="TOPO_IIA"/>
    <property type="match status" value="1"/>
</dbReference>
<dbReference type="GO" id="GO:0009330">
    <property type="term" value="C:DNA topoisomerase type II (double strand cut, ATP-hydrolyzing) complex"/>
    <property type="evidence" value="ECO:0007669"/>
    <property type="project" value="TreeGrafter"/>
</dbReference>
<sequence length="861" mass="95703">MTESTNQVLPVSLESEMRESYLAYAMSVIVGRALPDVRDGLKPVHRRVLYAMNVLNNDWNKPYKKSARVVGDVIGKYHPHGDSAVYDTIVRMAQDFSLRYPLVDGQGNFGSIDGDAAAAMRYTEIRMMRIAHDLMADLDKETVNFSDNYDGTDIIPDVFPTQIPNLLVNGSSGIAVGMATNIPPHNLGEVIDASLALLDNEDISIDELMEFVTGPDFPTAAIINGKAGIIEAYKTGRGRIYMRARAEIVEDPKNGRQTIIVTEIPYQLNKARLIEKIAELVKDKKIEGISELRDESDKDGLRIVIELRRGEVGEVVLNNLYAQTQMQAVFGINMVALVDGEPRLLNLKEILQAFLRHRREVVTRRTIYLLRKAREKGHILEGLAVALANIDDVIQLIKESPSSAEAKEKLLSRSWQSSSVLAMLEASGADTCRPEELPEEFGLKGEEYYLSPAQAQAILDLRLHRLTGLEHEKLINDYKELLKQIADFLEILGSESRLFEVLREEMNHVRDSYADERRTEIVGSQLDLTMEDLITQEDRVVTISRSGYAKSQPLTDYQAQRRGGMGKAAASVKDEDVVEHLLIANSHDTLLCFSSFGKVYWIRVFNIPIASRTSRGRPLVNILPLEEGEQITSMLPVNDYEAGHFIVMATLRGTIKKTPLENFSRPRSVGLRAIELDEGDRLIGTALTNGEREIMLLSSSGKAIRFKESDVRAMGRTARGVRGIKMAEGHEMISLIIADDEKQVLTVSEYGYGKRTSTEEFPVYGRGGQGVIAMQTSERNGSLVGAVQVEEGDQIMLISNKGTLVRTRVDEVSVLSRNTQGVRLIKLKKDETLVGIEQVADAETAELIDGADEPESGDSDE</sequence>
<protein>
    <recommendedName>
        <fullName evidence="8">DNA gyrase subunit A</fullName>
        <ecNumber evidence="8">5.6.2.2</ecNumber>
    </recommendedName>
</protein>
<evidence type="ECO:0000259" key="10">
    <source>
        <dbReference type="PROSITE" id="PS52040"/>
    </source>
</evidence>
<feature type="domain" description="Topo IIA-type catalytic" evidence="10">
    <location>
        <begin position="34"/>
        <end position="533"/>
    </location>
</feature>
<comment type="function">
    <text evidence="8">A type II topoisomerase that negatively supercoils closed circular double-stranded (ds) DNA in an ATP-dependent manner to modulate DNA topology and maintain chromosomes in an underwound state. Negative supercoiling favors strand separation, and DNA replication, transcription, recombination and repair, all of which involve strand separation. Also able to catalyze the interconversion of other topological isomers of dsDNA rings, including catenanes and knotted rings. Type II topoisomerases break and join 2 DNA strands simultaneously in an ATP-dependent manner.</text>
</comment>
<accession>A0A917GK89</accession>
<evidence type="ECO:0000256" key="2">
    <source>
        <dbReference type="ARBA" id="ARBA00008263"/>
    </source>
</evidence>
<evidence type="ECO:0000256" key="1">
    <source>
        <dbReference type="ARBA" id="ARBA00000185"/>
    </source>
</evidence>
<keyword evidence="8" id="KW-0963">Cytoplasm</keyword>
<keyword evidence="3 8" id="KW-0547">Nucleotide-binding</keyword>
<comment type="miscellaneous">
    <text evidence="8">Few gyrases are as efficient as E.coli at forming negative supercoils. Not all organisms have 2 type II topoisomerases; in organisms with a single type II topoisomerase this enzyme also has to decatenate newly replicated chromosomes.</text>
</comment>
<evidence type="ECO:0000256" key="9">
    <source>
        <dbReference type="PROSITE-ProRule" id="PRU01384"/>
    </source>
</evidence>
<dbReference type="InterPro" id="IPR013760">
    <property type="entry name" value="Topo_IIA-like_dom_sf"/>
</dbReference>
<dbReference type="SMART" id="SM00434">
    <property type="entry name" value="TOP4c"/>
    <property type="match status" value="1"/>
</dbReference>
<reference evidence="11" key="2">
    <citation type="submission" date="2020-09" db="EMBL/GenBank/DDBJ databases">
        <authorList>
            <person name="Sun Q."/>
            <person name="Zhou Y."/>
        </authorList>
    </citation>
    <scope>NUCLEOTIDE SEQUENCE</scope>
    <source>
        <strain evidence="11">CGMCC 1.15425</strain>
    </source>
</reference>
<name>A0A917GK89_9GAMM</name>
<comment type="caution">
    <text evidence="11">The sequence shown here is derived from an EMBL/GenBank/DDBJ whole genome shotgun (WGS) entry which is preliminary data.</text>
</comment>
<dbReference type="FunFam" id="3.90.199.10:FF:000001">
    <property type="entry name" value="DNA gyrase subunit A"/>
    <property type="match status" value="1"/>
</dbReference>
<dbReference type="GO" id="GO:0034335">
    <property type="term" value="F:DNA negative supercoiling activity"/>
    <property type="evidence" value="ECO:0007669"/>
    <property type="project" value="UniProtKB-ARBA"/>
</dbReference>
<dbReference type="SUPFAM" id="SSF56719">
    <property type="entry name" value="Type II DNA topoisomerase"/>
    <property type="match status" value="1"/>
</dbReference>
<dbReference type="Proteomes" id="UP000627715">
    <property type="component" value="Unassembled WGS sequence"/>
</dbReference>
<dbReference type="InterPro" id="IPR005743">
    <property type="entry name" value="GyrA"/>
</dbReference>
<dbReference type="GO" id="GO:0005524">
    <property type="term" value="F:ATP binding"/>
    <property type="evidence" value="ECO:0007669"/>
    <property type="project" value="UniProtKB-UniRule"/>
</dbReference>
<evidence type="ECO:0000256" key="8">
    <source>
        <dbReference type="HAMAP-Rule" id="MF_01897"/>
    </source>
</evidence>
<dbReference type="Pfam" id="PF00521">
    <property type="entry name" value="DNA_topoisoIV"/>
    <property type="match status" value="1"/>
</dbReference>
<dbReference type="RefSeq" id="WP_068812609.1">
    <property type="nucleotide sequence ID" value="NZ_BMIY01000001.1"/>
</dbReference>
<dbReference type="NCBIfam" id="NF004043">
    <property type="entry name" value="PRK05560.1"/>
    <property type="match status" value="1"/>
</dbReference>
<comment type="catalytic activity">
    <reaction evidence="1 8 9">
        <text>ATP-dependent breakage, passage and rejoining of double-stranded DNA.</text>
        <dbReference type="EC" id="5.6.2.2"/>
    </reaction>
</comment>
<dbReference type="GO" id="GO:0005737">
    <property type="term" value="C:cytoplasm"/>
    <property type="evidence" value="ECO:0007669"/>
    <property type="project" value="UniProtKB-SubCell"/>
</dbReference>
<dbReference type="PANTHER" id="PTHR43493">
    <property type="entry name" value="DNA GYRASE/TOPOISOMERASE SUBUNIT A"/>
    <property type="match status" value="1"/>
</dbReference>
<dbReference type="NCBIfam" id="TIGR01063">
    <property type="entry name" value="gyrA"/>
    <property type="match status" value="1"/>
</dbReference>
<keyword evidence="5 8" id="KW-0799">Topoisomerase</keyword>
<feature type="active site" description="O-(5'-phospho-DNA)-tyrosine intermediate" evidence="8 9">
    <location>
        <position position="122"/>
    </location>
</feature>
<dbReference type="InterPro" id="IPR006691">
    <property type="entry name" value="GyrA/parC_rep"/>
</dbReference>
<dbReference type="FunFam" id="2.120.10.90:FF:000004">
    <property type="entry name" value="DNA gyrase subunit A"/>
    <property type="match status" value="1"/>
</dbReference>
<dbReference type="GO" id="GO:0006265">
    <property type="term" value="P:DNA topological change"/>
    <property type="evidence" value="ECO:0007669"/>
    <property type="project" value="UniProtKB-UniRule"/>
</dbReference>
<keyword evidence="12" id="KW-1185">Reference proteome</keyword>
<comment type="similarity">
    <text evidence="2 8">Belongs to the type II topoisomerase GyrA/ParC subunit family.</text>
</comment>
<dbReference type="InterPro" id="IPR050220">
    <property type="entry name" value="Type_II_DNA_Topoisomerases"/>
</dbReference>
<dbReference type="InterPro" id="IPR013758">
    <property type="entry name" value="Topo_IIA_A/C_ab"/>
</dbReference>
<evidence type="ECO:0000313" key="12">
    <source>
        <dbReference type="Proteomes" id="UP000627715"/>
    </source>
</evidence>
<dbReference type="EC" id="5.6.2.2" evidence="8"/>
<keyword evidence="6 8" id="KW-0238">DNA-binding</keyword>
<dbReference type="PANTHER" id="PTHR43493:SF5">
    <property type="entry name" value="DNA GYRASE SUBUNIT A, CHLOROPLASTIC_MITOCHONDRIAL"/>
    <property type="match status" value="1"/>
</dbReference>
<dbReference type="InterPro" id="IPR013757">
    <property type="entry name" value="Topo_IIA_A_a_sf"/>
</dbReference>
<comment type="subunit">
    <text evidence="8">Heterotetramer, composed of two GyrA and two GyrB chains. In the heterotetramer, GyrA contains the active site tyrosine that forms a transient covalent intermediate with DNA, while GyrB binds cofactors and catalyzes ATP hydrolysis.</text>
</comment>
<dbReference type="GO" id="GO:0003677">
    <property type="term" value="F:DNA binding"/>
    <property type="evidence" value="ECO:0007669"/>
    <property type="project" value="UniProtKB-UniRule"/>
</dbReference>
<evidence type="ECO:0000256" key="5">
    <source>
        <dbReference type="ARBA" id="ARBA00023029"/>
    </source>
</evidence>
<dbReference type="NCBIfam" id="NF004044">
    <property type="entry name" value="PRK05561.1"/>
    <property type="match status" value="1"/>
</dbReference>
<evidence type="ECO:0000313" key="11">
    <source>
        <dbReference type="EMBL" id="GGG48832.1"/>
    </source>
</evidence>
<dbReference type="Gene3D" id="1.10.268.10">
    <property type="entry name" value="Topoisomerase, domain 3"/>
    <property type="match status" value="1"/>
</dbReference>
<dbReference type="OrthoDB" id="9806486at2"/>
<dbReference type="AlphaFoldDB" id="A0A917GK89"/>
<keyword evidence="7 8" id="KW-0413">Isomerase</keyword>
<dbReference type="CDD" id="cd00187">
    <property type="entry name" value="TOP4c"/>
    <property type="match status" value="1"/>
</dbReference>
<dbReference type="GO" id="GO:0006261">
    <property type="term" value="P:DNA-templated DNA replication"/>
    <property type="evidence" value="ECO:0007669"/>
    <property type="project" value="UniProtKB-UniRule"/>
</dbReference>
<organism evidence="11 12">
    <name type="scientific">Pseudohongiella nitratireducens</name>
    <dbReference type="NCBI Taxonomy" id="1768907"/>
    <lineage>
        <taxon>Bacteria</taxon>
        <taxon>Pseudomonadati</taxon>
        <taxon>Pseudomonadota</taxon>
        <taxon>Gammaproteobacteria</taxon>
        <taxon>Pseudomonadales</taxon>
        <taxon>Pseudohongiellaceae</taxon>
        <taxon>Pseudohongiella</taxon>
    </lineage>
</organism>